<dbReference type="RefSeq" id="WP_017493944.1">
    <property type="nucleotide sequence ID" value="NZ_CAUQAZ010000202.1"/>
</dbReference>
<gene>
    <name evidence="3" type="ORF">BS640_21405</name>
</gene>
<feature type="domain" description="UspA" evidence="2">
    <location>
        <begin position="1"/>
        <end position="145"/>
    </location>
</feature>
<comment type="caution">
    <text evidence="3">The sequence shown here is derived from an EMBL/GenBank/DDBJ whole genome shotgun (WGS) entry which is preliminary data.</text>
</comment>
<dbReference type="PRINTS" id="PR01438">
    <property type="entry name" value="UNVRSLSTRESS"/>
</dbReference>
<evidence type="ECO:0000256" key="1">
    <source>
        <dbReference type="ARBA" id="ARBA00008791"/>
    </source>
</evidence>
<name>A0A1X0W9L3_9GAMM</name>
<dbReference type="PANTHER" id="PTHR46268">
    <property type="entry name" value="STRESS RESPONSE PROTEIN NHAX"/>
    <property type="match status" value="1"/>
</dbReference>
<dbReference type="Proteomes" id="UP000192536">
    <property type="component" value="Unassembled WGS sequence"/>
</dbReference>
<dbReference type="CDD" id="cd00293">
    <property type="entry name" value="USP-like"/>
    <property type="match status" value="1"/>
</dbReference>
<dbReference type="AlphaFoldDB" id="A0A1X0W9L3"/>
<reference evidence="3 4" key="1">
    <citation type="journal article" date="2017" name="Int. J. Syst. Evol. Microbiol.">
        <title>Rouxiella badensis sp. nov. and Rouxiella silvae sp. nov. isolated from peat bog soil in Germany and emendation of the genus description.</title>
        <authorList>
            <person name="Le Fleche-Mateos A."/>
            <person name="Kugler J.H."/>
            <person name="Hansen S.H."/>
            <person name="Syldatk C."/>
            <person name="Hausmann R."/>
            <person name="Lomprez F."/>
            <person name="Vandenbogaert M."/>
            <person name="Manuguerra J.C."/>
            <person name="Grimont P.A."/>
        </authorList>
    </citation>
    <scope>NUCLEOTIDE SEQUENCE [LARGE SCALE GENOMIC DNA]</scope>
    <source>
        <strain evidence="3 4">DSM 100043</strain>
    </source>
</reference>
<organism evidence="3 4">
    <name type="scientific">Rouxiella badensis</name>
    <dbReference type="NCBI Taxonomy" id="1646377"/>
    <lineage>
        <taxon>Bacteria</taxon>
        <taxon>Pseudomonadati</taxon>
        <taxon>Pseudomonadota</taxon>
        <taxon>Gammaproteobacteria</taxon>
        <taxon>Enterobacterales</taxon>
        <taxon>Yersiniaceae</taxon>
        <taxon>Rouxiella</taxon>
    </lineage>
</organism>
<comment type="similarity">
    <text evidence="1">Belongs to the universal stress protein A family.</text>
</comment>
<dbReference type="InterPro" id="IPR006015">
    <property type="entry name" value="Universal_stress_UspA"/>
</dbReference>
<accession>A0A1X0W9L3</accession>
<protein>
    <recommendedName>
        <fullName evidence="2">UspA domain-containing protein</fullName>
    </recommendedName>
</protein>
<sequence>MFTHILVALDGSPQSQAVIALAHKISAEKLIKIDILCVVDGAFLIVDKNINDEAGDGLVYPPANQEYQQAQKMVNQAIAKLKTENRQVSGAIIGGEPTEVIIKEASRLNVDLIVMGHRHLSSLKRWVEHSIAKEVIDLADCPVLVENQENESSPQA</sequence>
<dbReference type="STRING" id="1646377.BS640_21405"/>
<evidence type="ECO:0000259" key="2">
    <source>
        <dbReference type="Pfam" id="PF00582"/>
    </source>
</evidence>
<evidence type="ECO:0000313" key="3">
    <source>
        <dbReference type="EMBL" id="ORJ23433.1"/>
    </source>
</evidence>
<dbReference type="GeneID" id="93565103"/>
<dbReference type="PANTHER" id="PTHR46268:SF15">
    <property type="entry name" value="UNIVERSAL STRESS PROTEIN HP_0031"/>
    <property type="match status" value="1"/>
</dbReference>
<keyword evidence="4" id="KW-1185">Reference proteome</keyword>
<dbReference type="Pfam" id="PF00582">
    <property type="entry name" value="Usp"/>
    <property type="match status" value="1"/>
</dbReference>
<evidence type="ECO:0000313" key="4">
    <source>
        <dbReference type="Proteomes" id="UP000192536"/>
    </source>
</evidence>
<proteinExistence type="inferred from homology"/>
<dbReference type="InterPro" id="IPR006016">
    <property type="entry name" value="UspA"/>
</dbReference>
<dbReference type="Gene3D" id="3.40.50.620">
    <property type="entry name" value="HUPs"/>
    <property type="match status" value="1"/>
</dbReference>
<dbReference type="InterPro" id="IPR014729">
    <property type="entry name" value="Rossmann-like_a/b/a_fold"/>
</dbReference>
<dbReference type="EMBL" id="MRWE01000054">
    <property type="protein sequence ID" value="ORJ23433.1"/>
    <property type="molecule type" value="Genomic_DNA"/>
</dbReference>
<dbReference type="SUPFAM" id="SSF52402">
    <property type="entry name" value="Adenine nucleotide alpha hydrolases-like"/>
    <property type="match status" value="1"/>
</dbReference>